<proteinExistence type="predicted"/>
<protein>
    <submittedName>
        <fullName evidence="1">Uncharacterized protein</fullName>
    </submittedName>
</protein>
<sequence length="116" mass="12838">MIAHHENREKRAEGISCKLYIPEGAREAGGQMQSSNAIDPMAMECLSDGHGGSYVFRRKYDALITSTELETIKIGSQCFRQTLVIILTLVHQPRPSPSVSAMVCRVGHSTHRLDGR</sequence>
<keyword evidence="2" id="KW-1185">Reference proteome</keyword>
<evidence type="ECO:0000313" key="1">
    <source>
        <dbReference type="EMBL" id="KAA1094392.1"/>
    </source>
</evidence>
<evidence type="ECO:0000313" key="2">
    <source>
        <dbReference type="Proteomes" id="UP000324748"/>
    </source>
</evidence>
<reference evidence="1 2" key="1">
    <citation type="submission" date="2019-05" db="EMBL/GenBank/DDBJ databases">
        <title>Emergence of the Ug99 lineage of the wheat stem rust pathogen through somatic hybridization.</title>
        <authorList>
            <person name="Li F."/>
            <person name="Upadhyaya N.M."/>
            <person name="Sperschneider J."/>
            <person name="Matny O."/>
            <person name="Nguyen-Phuc H."/>
            <person name="Mago R."/>
            <person name="Raley C."/>
            <person name="Miller M.E."/>
            <person name="Silverstein K.A.T."/>
            <person name="Henningsen E."/>
            <person name="Hirsch C.D."/>
            <person name="Visser B."/>
            <person name="Pretorius Z.A."/>
            <person name="Steffenson B.J."/>
            <person name="Schwessinger B."/>
            <person name="Dodds P.N."/>
            <person name="Figueroa M."/>
        </authorList>
    </citation>
    <scope>NUCLEOTIDE SEQUENCE [LARGE SCALE GENOMIC DNA]</scope>
    <source>
        <strain evidence="1">21-0</strain>
    </source>
</reference>
<comment type="caution">
    <text evidence="1">The sequence shown here is derived from an EMBL/GenBank/DDBJ whole genome shotgun (WGS) entry which is preliminary data.</text>
</comment>
<organism evidence="1 2">
    <name type="scientific">Puccinia graminis f. sp. tritici</name>
    <dbReference type="NCBI Taxonomy" id="56615"/>
    <lineage>
        <taxon>Eukaryota</taxon>
        <taxon>Fungi</taxon>
        <taxon>Dikarya</taxon>
        <taxon>Basidiomycota</taxon>
        <taxon>Pucciniomycotina</taxon>
        <taxon>Pucciniomycetes</taxon>
        <taxon>Pucciniales</taxon>
        <taxon>Pucciniaceae</taxon>
        <taxon>Puccinia</taxon>
    </lineage>
</organism>
<dbReference type="EMBL" id="VSWC01000079">
    <property type="protein sequence ID" value="KAA1094392.1"/>
    <property type="molecule type" value="Genomic_DNA"/>
</dbReference>
<dbReference type="Proteomes" id="UP000324748">
    <property type="component" value="Unassembled WGS sequence"/>
</dbReference>
<accession>A0A5B0P0F7</accession>
<gene>
    <name evidence="1" type="ORF">PGT21_020101</name>
</gene>
<name>A0A5B0P0F7_PUCGR</name>
<dbReference type="AlphaFoldDB" id="A0A5B0P0F7"/>